<evidence type="ECO:0000256" key="1">
    <source>
        <dbReference type="ARBA" id="ARBA00009437"/>
    </source>
</evidence>
<dbReference type="RefSeq" id="WP_088823662.1">
    <property type="nucleotide sequence ID" value="NZ_FZLN01000002.1"/>
</dbReference>
<organism evidence="6 7">
    <name type="scientific">Acinetobacter apis</name>
    <dbReference type="NCBI Taxonomy" id="1229165"/>
    <lineage>
        <taxon>Bacteria</taxon>
        <taxon>Pseudomonadati</taxon>
        <taxon>Pseudomonadota</taxon>
        <taxon>Gammaproteobacteria</taxon>
        <taxon>Moraxellales</taxon>
        <taxon>Moraxellaceae</taxon>
        <taxon>Acinetobacter</taxon>
    </lineage>
</organism>
<dbReference type="InterPro" id="IPR005119">
    <property type="entry name" value="LysR_subst-bd"/>
</dbReference>
<dbReference type="GO" id="GO:0003677">
    <property type="term" value="F:DNA binding"/>
    <property type="evidence" value="ECO:0007669"/>
    <property type="project" value="UniProtKB-KW"/>
</dbReference>
<dbReference type="Pfam" id="PF03466">
    <property type="entry name" value="LysR_substrate"/>
    <property type="match status" value="1"/>
</dbReference>
<dbReference type="NCBIfam" id="NF002964">
    <property type="entry name" value="PRK03635.1"/>
    <property type="match status" value="1"/>
</dbReference>
<protein>
    <submittedName>
        <fullName evidence="6">LysR family transcriptional regulator, chromosome initiation inhibitor</fullName>
    </submittedName>
</protein>
<dbReference type="InterPro" id="IPR036390">
    <property type="entry name" value="WH_DNA-bd_sf"/>
</dbReference>
<dbReference type="SUPFAM" id="SSF46785">
    <property type="entry name" value="Winged helix' DNA-binding domain"/>
    <property type="match status" value="1"/>
</dbReference>
<dbReference type="GO" id="GO:0003700">
    <property type="term" value="F:DNA-binding transcription factor activity"/>
    <property type="evidence" value="ECO:0007669"/>
    <property type="project" value="InterPro"/>
</dbReference>
<reference evidence="7" key="1">
    <citation type="submission" date="2017-06" db="EMBL/GenBank/DDBJ databases">
        <authorList>
            <person name="Varghese N."/>
            <person name="Submissions S."/>
        </authorList>
    </citation>
    <scope>NUCLEOTIDE SEQUENCE [LARGE SCALE GENOMIC DNA]</scope>
    <source>
        <strain evidence="7">ANC 5114</strain>
    </source>
</reference>
<dbReference type="Pfam" id="PF00126">
    <property type="entry name" value="HTH_1"/>
    <property type="match status" value="1"/>
</dbReference>
<dbReference type="InterPro" id="IPR017685">
    <property type="entry name" value="ArgP"/>
</dbReference>
<dbReference type="SUPFAM" id="SSF53850">
    <property type="entry name" value="Periplasmic binding protein-like II"/>
    <property type="match status" value="1"/>
</dbReference>
<sequence>MLDHKQCAAFLAVVEAGSFEIAATQLHVTASAITLRVKALEHALGQILLLRERPCKMTQAGEELWHYLNKVRLLEQDLLHQFSGKENNSPFFKASIATNADTLATWFLPALQHVILKEKILLNIHVDDQDHTHALLQAGQVNACVSTLSTPQHGCYAVYLGHIRYYLVASENFIRQWFHQGIHRNTLRHAPAVIFNRKDEMHADVLLKQFGLPKTAYPYHFIPSSESFLHAIELGLGYGMVPELQVKDTNLIILSPQATLDIPLYWHHWQQQSKQLQLLTQHVVHYAQQILN</sequence>
<dbReference type="NCBIfam" id="TIGR03298">
    <property type="entry name" value="argP"/>
    <property type="match status" value="1"/>
</dbReference>
<dbReference type="InterPro" id="IPR050176">
    <property type="entry name" value="LTTR"/>
</dbReference>
<dbReference type="AlphaFoldDB" id="A0A217EGK5"/>
<evidence type="ECO:0000256" key="2">
    <source>
        <dbReference type="ARBA" id="ARBA00023015"/>
    </source>
</evidence>
<evidence type="ECO:0000259" key="5">
    <source>
        <dbReference type="PROSITE" id="PS50931"/>
    </source>
</evidence>
<dbReference type="Gene3D" id="3.40.190.290">
    <property type="match status" value="1"/>
</dbReference>
<dbReference type="NCBIfam" id="NF009888">
    <property type="entry name" value="PRK13348.1"/>
    <property type="match status" value="1"/>
</dbReference>
<dbReference type="InterPro" id="IPR000847">
    <property type="entry name" value="LysR_HTH_N"/>
</dbReference>
<keyword evidence="2" id="KW-0805">Transcription regulation</keyword>
<gene>
    <name evidence="6" type="ORF">SAMN05444584_1584</name>
</gene>
<evidence type="ECO:0000313" key="6">
    <source>
        <dbReference type="EMBL" id="SNQ29623.1"/>
    </source>
</evidence>
<dbReference type="Proteomes" id="UP000243463">
    <property type="component" value="Unassembled WGS sequence"/>
</dbReference>
<dbReference type="Gene3D" id="1.10.10.10">
    <property type="entry name" value="Winged helix-like DNA-binding domain superfamily/Winged helix DNA-binding domain"/>
    <property type="match status" value="1"/>
</dbReference>
<proteinExistence type="inferred from homology"/>
<dbReference type="PANTHER" id="PTHR30579:SF2">
    <property type="entry name" value="HTH-TYPE TRANSCRIPTIONAL REGULATOR ARGP"/>
    <property type="match status" value="1"/>
</dbReference>
<evidence type="ECO:0000313" key="7">
    <source>
        <dbReference type="Proteomes" id="UP000243463"/>
    </source>
</evidence>
<dbReference type="PROSITE" id="PS50931">
    <property type="entry name" value="HTH_LYSR"/>
    <property type="match status" value="1"/>
</dbReference>
<dbReference type="OrthoDB" id="3252676at2"/>
<feature type="domain" description="HTH lysR-type" evidence="5">
    <location>
        <begin position="2"/>
        <end position="58"/>
    </location>
</feature>
<dbReference type="PANTHER" id="PTHR30579">
    <property type="entry name" value="TRANSCRIPTIONAL REGULATOR"/>
    <property type="match status" value="1"/>
</dbReference>
<evidence type="ECO:0000256" key="4">
    <source>
        <dbReference type="ARBA" id="ARBA00023163"/>
    </source>
</evidence>
<keyword evidence="7" id="KW-1185">Reference proteome</keyword>
<keyword evidence="3" id="KW-0238">DNA-binding</keyword>
<name>A0A217EGK5_9GAMM</name>
<keyword evidence="4" id="KW-0804">Transcription</keyword>
<comment type="similarity">
    <text evidence="1">Belongs to the LysR transcriptional regulatory family.</text>
</comment>
<dbReference type="InterPro" id="IPR036388">
    <property type="entry name" value="WH-like_DNA-bd_sf"/>
</dbReference>
<accession>A0A217EGK5</accession>
<evidence type="ECO:0000256" key="3">
    <source>
        <dbReference type="ARBA" id="ARBA00023125"/>
    </source>
</evidence>
<dbReference type="EMBL" id="FZLN01000002">
    <property type="protein sequence ID" value="SNQ29623.1"/>
    <property type="molecule type" value="Genomic_DNA"/>
</dbReference>